<protein>
    <submittedName>
        <fullName evidence="1">Uncharacterized protein</fullName>
    </submittedName>
</protein>
<accession>A0A0E9SQW2</accession>
<reference evidence="1" key="2">
    <citation type="journal article" date="2015" name="Fish Shellfish Immunol.">
        <title>Early steps in the European eel (Anguilla anguilla)-Vibrio vulnificus interaction in the gills: Role of the RtxA13 toxin.</title>
        <authorList>
            <person name="Callol A."/>
            <person name="Pajuelo D."/>
            <person name="Ebbesson L."/>
            <person name="Teles M."/>
            <person name="MacKenzie S."/>
            <person name="Amaro C."/>
        </authorList>
    </citation>
    <scope>NUCLEOTIDE SEQUENCE</scope>
</reference>
<name>A0A0E9SQW2_ANGAN</name>
<dbReference type="EMBL" id="GBXM01065517">
    <property type="protein sequence ID" value="JAH43060.1"/>
    <property type="molecule type" value="Transcribed_RNA"/>
</dbReference>
<reference evidence="1" key="1">
    <citation type="submission" date="2014-11" db="EMBL/GenBank/DDBJ databases">
        <authorList>
            <person name="Amaro Gonzalez C."/>
        </authorList>
    </citation>
    <scope>NUCLEOTIDE SEQUENCE</scope>
</reference>
<sequence length="45" mass="4963">MATIHCCTGNHPETAEQLMWQGFQMGAVSESFAGIFLCIEYKPLA</sequence>
<proteinExistence type="predicted"/>
<organism evidence="1">
    <name type="scientific">Anguilla anguilla</name>
    <name type="common">European freshwater eel</name>
    <name type="synonym">Muraena anguilla</name>
    <dbReference type="NCBI Taxonomy" id="7936"/>
    <lineage>
        <taxon>Eukaryota</taxon>
        <taxon>Metazoa</taxon>
        <taxon>Chordata</taxon>
        <taxon>Craniata</taxon>
        <taxon>Vertebrata</taxon>
        <taxon>Euteleostomi</taxon>
        <taxon>Actinopterygii</taxon>
        <taxon>Neopterygii</taxon>
        <taxon>Teleostei</taxon>
        <taxon>Anguilliformes</taxon>
        <taxon>Anguillidae</taxon>
        <taxon>Anguilla</taxon>
    </lineage>
</organism>
<evidence type="ECO:0000313" key="1">
    <source>
        <dbReference type="EMBL" id="JAH43060.1"/>
    </source>
</evidence>
<dbReference type="AlphaFoldDB" id="A0A0E9SQW2"/>